<organism evidence="7 8">
    <name type="scientific">Lactuca sativa</name>
    <name type="common">Garden lettuce</name>
    <dbReference type="NCBI Taxonomy" id="4236"/>
    <lineage>
        <taxon>Eukaryota</taxon>
        <taxon>Viridiplantae</taxon>
        <taxon>Streptophyta</taxon>
        <taxon>Embryophyta</taxon>
        <taxon>Tracheophyta</taxon>
        <taxon>Spermatophyta</taxon>
        <taxon>Magnoliopsida</taxon>
        <taxon>eudicotyledons</taxon>
        <taxon>Gunneridae</taxon>
        <taxon>Pentapetalae</taxon>
        <taxon>asterids</taxon>
        <taxon>campanulids</taxon>
        <taxon>Asterales</taxon>
        <taxon>Asteraceae</taxon>
        <taxon>Cichorioideae</taxon>
        <taxon>Cichorieae</taxon>
        <taxon>Lactucinae</taxon>
        <taxon>Lactuca</taxon>
    </lineage>
</organism>
<comment type="caution">
    <text evidence="7">The sequence shown here is derived from an EMBL/GenBank/DDBJ whole genome shotgun (WGS) entry which is preliminary data.</text>
</comment>
<keyword evidence="3 5" id="KW-1133">Transmembrane helix</keyword>
<keyword evidence="8" id="KW-1185">Reference proteome</keyword>
<proteinExistence type="predicted"/>
<dbReference type="GO" id="GO:0016887">
    <property type="term" value="F:ATP hydrolysis activity"/>
    <property type="evidence" value="ECO:0007669"/>
    <property type="project" value="InterPro"/>
</dbReference>
<reference evidence="7 8" key="1">
    <citation type="journal article" date="2017" name="Nat. Commun.">
        <title>Genome assembly with in vitro proximity ligation data and whole-genome triplication in lettuce.</title>
        <authorList>
            <person name="Reyes-Chin-Wo S."/>
            <person name="Wang Z."/>
            <person name="Yang X."/>
            <person name="Kozik A."/>
            <person name="Arikit S."/>
            <person name="Song C."/>
            <person name="Xia L."/>
            <person name="Froenicke L."/>
            <person name="Lavelle D.O."/>
            <person name="Truco M.J."/>
            <person name="Xia R."/>
            <person name="Zhu S."/>
            <person name="Xu C."/>
            <person name="Xu H."/>
            <person name="Xu X."/>
            <person name="Cox K."/>
            <person name="Korf I."/>
            <person name="Meyers B.C."/>
            <person name="Michelmore R.W."/>
        </authorList>
    </citation>
    <scope>NUCLEOTIDE SEQUENCE [LARGE SCALE GENOMIC DNA]</scope>
    <source>
        <strain evidence="8">cv. Salinas</strain>
        <tissue evidence="7">Seedlings</tissue>
    </source>
</reference>
<dbReference type="AlphaFoldDB" id="A0A9R1WFX7"/>
<accession>A0A9R1WFX7</accession>
<protein>
    <recommendedName>
        <fullName evidence="6">ABC transporter domain-containing protein</fullName>
    </recommendedName>
</protein>
<feature type="transmembrane region" description="Helical" evidence="5">
    <location>
        <begin position="7"/>
        <end position="35"/>
    </location>
</feature>
<dbReference type="InterPro" id="IPR027417">
    <property type="entry name" value="P-loop_NTPase"/>
</dbReference>
<dbReference type="InterPro" id="IPR036640">
    <property type="entry name" value="ABC1_TM_sf"/>
</dbReference>
<dbReference type="GO" id="GO:0005524">
    <property type="term" value="F:ATP binding"/>
    <property type="evidence" value="ECO:0007669"/>
    <property type="project" value="InterPro"/>
</dbReference>
<evidence type="ECO:0000259" key="6">
    <source>
        <dbReference type="Pfam" id="PF00005"/>
    </source>
</evidence>
<evidence type="ECO:0000256" key="4">
    <source>
        <dbReference type="ARBA" id="ARBA00023136"/>
    </source>
</evidence>
<dbReference type="PANTHER" id="PTHR24222:SF76">
    <property type="entry name" value="MYCOBACTIN IMPORT ATP-BINDING_PERMEASE PROTEIN IRTB"/>
    <property type="match status" value="1"/>
</dbReference>
<sequence length="228" mass="25235">MCELNQLICMFLFFFNLSIFIFTPDFCFIIIFTAIAQVRTVYSYVGETKAIDSYLDAIQHTLKLGYKAGMTKGLGLGCTYGITCMNGQTDGGKAFTAIFSAIVGGMSLGHSFSNLGAFSKGIATGYKLLEIIKQKPTIVQDSTDGKCLTQVNWNIDFKEVSFSCPSRPDVLIFKEFSIFFPAGKTVAVVGGSGSGKSTFVTLIERFYELNQELILYRKKNLKISKFIY</sequence>
<dbReference type="InterPro" id="IPR003439">
    <property type="entry name" value="ABC_transporter-like_ATP-bd"/>
</dbReference>
<evidence type="ECO:0000256" key="1">
    <source>
        <dbReference type="ARBA" id="ARBA00004141"/>
    </source>
</evidence>
<dbReference type="PANTHER" id="PTHR24222">
    <property type="entry name" value="ABC TRANSPORTER B FAMILY"/>
    <property type="match status" value="1"/>
</dbReference>
<dbReference type="InterPro" id="IPR039421">
    <property type="entry name" value="Type_1_exporter"/>
</dbReference>
<keyword evidence="2 5" id="KW-0812">Transmembrane</keyword>
<dbReference type="GO" id="GO:0016020">
    <property type="term" value="C:membrane"/>
    <property type="evidence" value="ECO:0007669"/>
    <property type="project" value="UniProtKB-SubCell"/>
</dbReference>
<keyword evidence="4 5" id="KW-0472">Membrane</keyword>
<dbReference type="SUPFAM" id="SSF90123">
    <property type="entry name" value="ABC transporter transmembrane region"/>
    <property type="match status" value="1"/>
</dbReference>
<evidence type="ECO:0000256" key="2">
    <source>
        <dbReference type="ARBA" id="ARBA00022692"/>
    </source>
</evidence>
<dbReference type="Proteomes" id="UP000235145">
    <property type="component" value="Unassembled WGS sequence"/>
</dbReference>
<gene>
    <name evidence="7" type="ORF">LSAT_V11C200052500</name>
</gene>
<dbReference type="Gene3D" id="3.40.50.300">
    <property type="entry name" value="P-loop containing nucleotide triphosphate hydrolases"/>
    <property type="match status" value="1"/>
</dbReference>
<feature type="domain" description="ABC transporter" evidence="6">
    <location>
        <begin position="174"/>
        <end position="222"/>
    </location>
</feature>
<dbReference type="Pfam" id="PF00005">
    <property type="entry name" value="ABC_tran"/>
    <property type="match status" value="1"/>
</dbReference>
<dbReference type="Gene3D" id="1.20.1560.10">
    <property type="entry name" value="ABC transporter type 1, transmembrane domain"/>
    <property type="match status" value="1"/>
</dbReference>
<evidence type="ECO:0000313" key="8">
    <source>
        <dbReference type="Proteomes" id="UP000235145"/>
    </source>
</evidence>
<evidence type="ECO:0000256" key="3">
    <source>
        <dbReference type="ARBA" id="ARBA00022989"/>
    </source>
</evidence>
<evidence type="ECO:0000313" key="7">
    <source>
        <dbReference type="EMBL" id="KAJ0223079.1"/>
    </source>
</evidence>
<dbReference type="SUPFAM" id="SSF52540">
    <property type="entry name" value="P-loop containing nucleoside triphosphate hydrolases"/>
    <property type="match status" value="1"/>
</dbReference>
<name>A0A9R1WFX7_LACSA</name>
<evidence type="ECO:0000256" key="5">
    <source>
        <dbReference type="SAM" id="Phobius"/>
    </source>
</evidence>
<comment type="subcellular location">
    <subcellularLocation>
        <location evidence="1">Membrane</location>
        <topology evidence="1">Multi-pass membrane protein</topology>
    </subcellularLocation>
</comment>
<dbReference type="EMBL" id="NBSK02000002">
    <property type="protein sequence ID" value="KAJ0223079.1"/>
    <property type="molecule type" value="Genomic_DNA"/>
</dbReference>